<dbReference type="Proteomes" id="UP000260991">
    <property type="component" value="Unassembled WGS sequence"/>
</dbReference>
<dbReference type="Gene3D" id="3.90.550.10">
    <property type="entry name" value="Spore Coat Polysaccharide Biosynthesis Protein SpsA, Chain A"/>
    <property type="match status" value="1"/>
</dbReference>
<evidence type="ECO:0000313" key="2">
    <source>
        <dbReference type="Proteomes" id="UP000260991"/>
    </source>
</evidence>
<name>A0A3E2TZT4_9FIRM</name>
<accession>A0A3E2TZT4</accession>
<sequence length="123" mass="14689">MLEPYQANSSLDLVICNYFNDNTPKENSFITQSKYGIRDRIETMREFANPKSFKGFAWNKLYKLDLIEQNNLRYDMNCILVEDALFNHQYMSCCMQSYYVDCPLYHYITRSDSLTNQSFLRII</sequence>
<proteinExistence type="predicted"/>
<protein>
    <submittedName>
        <fullName evidence="1">Uncharacterized protein</fullName>
    </submittedName>
</protein>
<dbReference type="EMBL" id="QVER01000017">
    <property type="protein sequence ID" value="RGB88232.1"/>
    <property type="molecule type" value="Genomic_DNA"/>
</dbReference>
<reference evidence="1 2" key="1">
    <citation type="submission" date="2018-08" db="EMBL/GenBank/DDBJ databases">
        <title>A genome reference for cultivated species of the human gut microbiota.</title>
        <authorList>
            <person name="Zou Y."/>
            <person name="Xue W."/>
            <person name="Luo G."/>
        </authorList>
    </citation>
    <scope>NUCLEOTIDE SEQUENCE [LARGE SCALE GENOMIC DNA]</scope>
    <source>
        <strain evidence="1 2">AF32-8AC</strain>
    </source>
</reference>
<dbReference type="SUPFAM" id="SSF53448">
    <property type="entry name" value="Nucleotide-diphospho-sugar transferases"/>
    <property type="match status" value="1"/>
</dbReference>
<evidence type="ECO:0000313" key="1">
    <source>
        <dbReference type="EMBL" id="RGB88232.1"/>
    </source>
</evidence>
<dbReference type="InterPro" id="IPR029044">
    <property type="entry name" value="Nucleotide-diphossugar_trans"/>
</dbReference>
<organism evidence="1 2">
    <name type="scientific">Faecalibacterium prausnitzii</name>
    <dbReference type="NCBI Taxonomy" id="853"/>
    <lineage>
        <taxon>Bacteria</taxon>
        <taxon>Bacillati</taxon>
        <taxon>Bacillota</taxon>
        <taxon>Clostridia</taxon>
        <taxon>Eubacteriales</taxon>
        <taxon>Oscillospiraceae</taxon>
        <taxon>Faecalibacterium</taxon>
    </lineage>
</organism>
<gene>
    <name evidence="1" type="ORF">DWZ46_12300</name>
</gene>
<dbReference type="AlphaFoldDB" id="A0A3E2TZT4"/>
<comment type="caution">
    <text evidence="1">The sequence shown here is derived from an EMBL/GenBank/DDBJ whole genome shotgun (WGS) entry which is preliminary data.</text>
</comment>